<gene>
    <name evidence="2" type="ORF">BJP36_36350</name>
</gene>
<evidence type="ECO:0000256" key="1">
    <source>
        <dbReference type="SAM" id="Phobius"/>
    </source>
</evidence>
<keyword evidence="1" id="KW-1133">Transmembrane helix</keyword>
<name>A0A9Q9STU5_MOOP1</name>
<reference evidence="2" key="2">
    <citation type="submission" date="2022-10" db="EMBL/GenBank/DDBJ databases">
        <authorList>
            <person name="Ngo T.-E."/>
        </authorList>
    </citation>
    <scope>NUCLEOTIDE SEQUENCE</scope>
    <source>
        <strain evidence="2">JHB</strain>
    </source>
</reference>
<sequence length="300" mass="34016">MTNYPLINILLPAVVISSTIFSSLTLPFVFNKSKPIEVGIKPFFSLELKPIFHEDHKDLAIPYLGSAILVSVLSGLLTVEVGRQWQKYQASVREKKRQLLQDIKSLNQGESEPEDQPDVPEYQPDVSAIALTQTDDWVRYRGLTPPNTQSFAVQQPHGVVDSNNVIEFKRNRVAKTRGMAVNANQLKFYPESQNNNSVQLGASPVPALALLQDLELSSSHIIKSRQDYQICWINVPHLSRRLLAINVDGQYYSFLRLEKTQEQLISILSKVADHMDKIVITHIDKGYVIWNWEPEVLSNN</sequence>
<organism evidence="2">
    <name type="scientific">Moorena producens (strain JHB)</name>
    <dbReference type="NCBI Taxonomy" id="1454205"/>
    <lineage>
        <taxon>Bacteria</taxon>
        <taxon>Bacillati</taxon>
        <taxon>Cyanobacteriota</taxon>
        <taxon>Cyanophyceae</taxon>
        <taxon>Coleofasciculales</taxon>
        <taxon>Coleofasciculaceae</taxon>
        <taxon>Moorena</taxon>
    </lineage>
</organism>
<keyword evidence="1" id="KW-0472">Membrane</keyword>
<feature type="transmembrane region" description="Helical" evidence="1">
    <location>
        <begin position="60"/>
        <end position="79"/>
    </location>
</feature>
<evidence type="ECO:0000313" key="2">
    <source>
        <dbReference type="EMBL" id="WAN69562.1"/>
    </source>
</evidence>
<dbReference type="AlphaFoldDB" id="A0A9Q9STU5"/>
<keyword evidence="1" id="KW-0812">Transmembrane</keyword>
<protein>
    <submittedName>
        <fullName evidence="2">TetR family transcriptional regulator</fullName>
    </submittedName>
</protein>
<feature type="transmembrane region" description="Helical" evidence="1">
    <location>
        <begin position="7"/>
        <end position="30"/>
    </location>
</feature>
<dbReference type="Proteomes" id="UP000176944">
    <property type="component" value="Chromosome"/>
</dbReference>
<accession>A0A9Q9STU5</accession>
<reference evidence="2" key="1">
    <citation type="journal article" date="2017" name="Proc. Natl. Acad. Sci. U.S.A.">
        <title>Comparative genomics uncovers the prolific and distinctive metabolic potential of the cyanobacterial genus Moorea.</title>
        <authorList>
            <person name="Leao T."/>
            <person name="Castelao G."/>
            <person name="Korobeynikov A."/>
            <person name="Monroe E.A."/>
            <person name="Podell S."/>
            <person name="Glukhov E."/>
            <person name="Allen E.E."/>
            <person name="Gerwick W.H."/>
            <person name="Gerwick L."/>
        </authorList>
    </citation>
    <scope>NUCLEOTIDE SEQUENCE</scope>
    <source>
        <strain evidence="2">JHB</strain>
    </source>
</reference>
<dbReference type="EMBL" id="CP017708">
    <property type="protein sequence ID" value="WAN69562.1"/>
    <property type="molecule type" value="Genomic_DNA"/>
</dbReference>
<proteinExistence type="predicted"/>